<dbReference type="Pfam" id="PF00106">
    <property type="entry name" value="adh_short"/>
    <property type="match status" value="1"/>
</dbReference>
<evidence type="ECO:0000256" key="5">
    <source>
        <dbReference type="ARBA" id="ARBA00023002"/>
    </source>
</evidence>
<dbReference type="OrthoDB" id="9876299at2759"/>
<dbReference type="AlphaFoldDB" id="A0A1E4U1K3"/>
<organism evidence="6 7">
    <name type="scientific">Pachysolen tannophilus NRRL Y-2460</name>
    <dbReference type="NCBI Taxonomy" id="669874"/>
    <lineage>
        <taxon>Eukaryota</taxon>
        <taxon>Fungi</taxon>
        <taxon>Dikarya</taxon>
        <taxon>Ascomycota</taxon>
        <taxon>Saccharomycotina</taxon>
        <taxon>Pichiomycetes</taxon>
        <taxon>Pachysolenaceae</taxon>
        <taxon>Pachysolen</taxon>
    </lineage>
</organism>
<keyword evidence="5" id="KW-0560">Oxidoreductase</keyword>
<evidence type="ECO:0008006" key="8">
    <source>
        <dbReference type="Google" id="ProtNLM"/>
    </source>
</evidence>
<keyword evidence="3" id="KW-0963">Cytoplasm</keyword>
<reference evidence="7" key="1">
    <citation type="submission" date="2016-05" db="EMBL/GenBank/DDBJ databases">
        <title>Comparative genomics of biotechnologically important yeasts.</title>
        <authorList>
            <consortium name="DOE Joint Genome Institute"/>
            <person name="Riley R."/>
            <person name="Haridas S."/>
            <person name="Wolfe K.H."/>
            <person name="Lopes M.R."/>
            <person name="Hittinger C.T."/>
            <person name="Goker M."/>
            <person name="Salamov A."/>
            <person name="Wisecaver J."/>
            <person name="Long T.M."/>
            <person name="Aerts A.L."/>
            <person name="Barry K."/>
            <person name="Choi C."/>
            <person name="Clum A."/>
            <person name="Coughlan A.Y."/>
            <person name="Deshpande S."/>
            <person name="Douglass A.P."/>
            <person name="Hanson S.J."/>
            <person name="Klenk H.-P."/>
            <person name="Labutti K."/>
            <person name="Lapidus A."/>
            <person name="Lindquist E."/>
            <person name="Lipzen A."/>
            <person name="Meier-Kolthoff J.P."/>
            <person name="Ohm R.A."/>
            <person name="Otillar R.P."/>
            <person name="Pangilinan J."/>
            <person name="Peng Y."/>
            <person name="Rokas A."/>
            <person name="Rosa C.A."/>
            <person name="Scheuner C."/>
            <person name="Sibirny A.A."/>
            <person name="Slot J.C."/>
            <person name="Stielow J.B."/>
            <person name="Sun H."/>
            <person name="Kurtzman C.P."/>
            <person name="Blackwell M."/>
            <person name="Grigoriev I.V."/>
            <person name="Jeffries T.W."/>
        </authorList>
    </citation>
    <scope>NUCLEOTIDE SEQUENCE [LARGE SCALE GENOMIC DNA]</scope>
    <source>
        <strain evidence="7">NRRL Y-2460</strain>
    </source>
</reference>
<dbReference type="STRING" id="669874.A0A1E4U1K3"/>
<dbReference type="GO" id="GO:0005737">
    <property type="term" value="C:cytoplasm"/>
    <property type="evidence" value="ECO:0007669"/>
    <property type="project" value="UniProtKB-SubCell"/>
</dbReference>
<sequence length="252" mass="28176">MSERTYFLTGGNRGIGYQFVEQLSDDASNIVITTVRSLERSEKLIELSKSRKNIRIITLDISDEASINEIPSKLKENNVDVIDVFISNAGISDSYWTVENAPRKVWLEHYITNSLGPILVYQKLHDFILNSKVKKLVFISSEVGSIGKFLPVSVSAYGQSKAALDYTVKEISFELARENAIVFAFSPGMVSTDMGNYGLKKITEATPEAAAQLKESMITDHESVKSMLSFIENATQESSGKFFRYDGSEIQW</sequence>
<evidence type="ECO:0000313" key="7">
    <source>
        <dbReference type="Proteomes" id="UP000094236"/>
    </source>
</evidence>
<evidence type="ECO:0000256" key="4">
    <source>
        <dbReference type="ARBA" id="ARBA00022857"/>
    </source>
</evidence>
<dbReference type="SUPFAM" id="SSF51735">
    <property type="entry name" value="NAD(P)-binding Rossmann-fold domains"/>
    <property type="match status" value="1"/>
</dbReference>
<evidence type="ECO:0000313" key="6">
    <source>
        <dbReference type="EMBL" id="ODV97880.1"/>
    </source>
</evidence>
<dbReference type="PANTHER" id="PTHR45458:SF1">
    <property type="entry name" value="SHORT CHAIN DEHYDROGENASE"/>
    <property type="match status" value="1"/>
</dbReference>
<dbReference type="CDD" id="cd05325">
    <property type="entry name" value="carb_red_sniffer_like_SDR_c"/>
    <property type="match status" value="1"/>
</dbReference>
<dbReference type="GO" id="GO:0016616">
    <property type="term" value="F:oxidoreductase activity, acting on the CH-OH group of donors, NAD or NADP as acceptor"/>
    <property type="evidence" value="ECO:0007669"/>
    <property type="project" value="TreeGrafter"/>
</dbReference>
<dbReference type="InterPro" id="IPR002347">
    <property type="entry name" value="SDR_fam"/>
</dbReference>
<dbReference type="Proteomes" id="UP000094236">
    <property type="component" value="Unassembled WGS sequence"/>
</dbReference>
<dbReference type="PRINTS" id="PR00081">
    <property type="entry name" value="GDHRDH"/>
</dbReference>
<keyword evidence="4" id="KW-0521">NADP</keyword>
<gene>
    <name evidence="6" type="ORF">PACTADRAFT_374</name>
</gene>
<evidence type="ECO:0000256" key="2">
    <source>
        <dbReference type="ARBA" id="ARBA00006484"/>
    </source>
</evidence>
<comment type="subcellular location">
    <subcellularLocation>
        <location evidence="1">Cytoplasm</location>
    </subcellularLocation>
</comment>
<evidence type="ECO:0000256" key="1">
    <source>
        <dbReference type="ARBA" id="ARBA00004496"/>
    </source>
</evidence>
<protein>
    <recommendedName>
        <fullName evidence="8">Ketoreductase (KR) domain-containing protein</fullName>
    </recommendedName>
</protein>
<dbReference type="InterPro" id="IPR036291">
    <property type="entry name" value="NAD(P)-bd_dom_sf"/>
</dbReference>
<accession>A0A1E4U1K3</accession>
<dbReference type="EMBL" id="KV454011">
    <property type="protein sequence ID" value="ODV97880.1"/>
    <property type="molecule type" value="Genomic_DNA"/>
</dbReference>
<dbReference type="InterPro" id="IPR052184">
    <property type="entry name" value="SDR_enzymes"/>
</dbReference>
<dbReference type="PANTHER" id="PTHR45458">
    <property type="entry name" value="SHORT-CHAIN DEHYDROGENASE/REDUCTASE SDR"/>
    <property type="match status" value="1"/>
</dbReference>
<comment type="similarity">
    <text evidence="2">Belongs to the short-chain dehydrogenases/reductases (SDR) family.</text>
</comment>
<proteinExistence type="inferred from homology"/>
<keyword evidence="7" id="KW-1185">Reference proteome</keyword>
<dbReference type="FunFam" id="3.40.50.720:FF:000599">
    <property type="entry name" value="Uncharacterized oxidoreductase C663.06c"/>
    <property type="match status" value="1"/>
</dbReference>
<dbReference type="Gene3D" id="3.40.50.720">
    <property type="entry name" value="NAD(P)-binding Rossmann-like Domain"/>
    <property type="match status" value="1"/>
</dbReference>
<evidence type="ECO:0000256" key="3">
    <source>
        <dbReference type="ARBA" id="ARBA00022490"/>
    </source>
</evidence>
<name>A0A1E4U1K3_PACTA</name>